<evidence type="ECO:0000313" key="16">
    <source>
        <dbReference type="Proteomes" id="UP000533306"/>
    </source>
</evidence>
<feature type="region of interest" description="Disordered" evidence="13">
    <location>
        <begin position="284"/>
        <end position="359"/>
    </location>
</feature>
<dbReference type="PANTHER" id="PTHR43221:SF1">
    <property type="entry name" value="PROTEASE HTPX"/>
    <property type="match status" value="1"/>
</dbReference>
<evidence type="ECO:0000256" key="10">
    <source>
        <dbReference type="ARBA" id="ARBA00023049"/>
    </source>
</evidence>
<dbReference type="EMBL" id="JACHEU010000001">
    <property type="protein sequence ID" value="MBB6010858.1"/>
    <property type="molecule type" value="Genomic_DNA"/>
</dbReference>
<dbReference type="InterPro" id="IPR050083">
    <property type="entry name" value="HtpX_protease"/>
</dbReference>
<keyword evidence="8 12" id="KW-0862">Zinc</keyword>
<evidence type="ECO:0000256" key="12">
    <source>
        <dbReference type="HAMAP-Rule" id="MF_00188"/>
    </source>
</evidence>
<evidence type="ECO:0000256" key="1">
    <source>
        <dbReference type="ARBA" id="ARBA00004651"/>
    </source>
</evidence>
<dbReference type="RefSeq" id="WP_183824705.1">
    <property type="nucleotide sequence ID" value="NZ_JACHEU010000001.1"/>
</dbReference>
<feature type="domain" description="Peptidase M48" evidence="14">
    <location>
        <begin position="66"/>
        <end position="278"/>
    </location>
</feature>
<feature type="transmembrane region" description="Helical" evidence="12">
    <location>
        <begin position="141"/>
        <end position="163"/>
    </location>
</feature>
<evidence type="ECO:0000256" key="7">
    <source>
        <dbReference type="ARBA" id="ARBA00022801"/>
    </source>
</evidence>
<evidence type="ECO:0000256" key="5">
    <source>
        <dbReference type="ARBA" id="ARBA00022692"/>
    </source>
</evidence>
<organism evidence="15 16">
    <name type="scientific">Aquamicrobium lusatiense</name>
    <dbReference type="NCBI Taxonomy" id="89772"/>
    <lineage>
        <taxon>Bacteria</taxon>
        <taxon>Pseudomonadati</taxon>
        <taxon>Pseudomonadota</taxon>
        <taxon>Alphaproteobacteria</taxon>
        <taxon>Hyphomicrobiales</taxon>
        <taxon>Phyllobacteriaceae</taxon>
        <taxon>Aquamicrobium</taxon>
    </lineage>
</organism>
<keyword evidence="15" id="KW-0346">Stress response</keyword>
<keyword evidence="11 12" id="KW-0472">Membrane</keyword>
<proteinExistence type="inferred from homology"/>
<protein>
    <recommendedName>
        <fullName evidence="12">Protease HtpX homolog</fullName>
        <ecNumber evidence="12">3.4.24.-</ecNumber>
    </recommendedName>
</protein>
<dbReference type="Pfam" id="PF01435">
    <property type="entry name" value="Peptidase_M48"/>
    <property type="match status" value="1"/>
</dbReference>
<dbReference type="NCBIfam" id="NF002363">
    <property type="entry name" value="PRK01345.1"/>
    <property type="match status" value="1"/>
</dbReference>
<name>A0A7W9S0U7_9HYPH</name>
<accession>A0A7W9S0U7</accession>
<evidence type="ECO:0000256" key="8">
    <source>
        <dbReference type="ARBA" id="ARBA00022833"/>
    </source>
</evidence>
<evidence type="ECO:0000256" key="6">
    <source>
        <dbReference type="ARBA" id="ARBA00022723"/>
    </source>
</evidence>
<feature type="compositionally biased region" description="Low complexity" evidence="13">
    <location>
        <begin position="299"/>
        <end position="310"/>
    </location>
</feature>
<dbReference type="InterPro" id="IPR001915">
    <property type="entry name" value="Peptidase_M48"/>
</dbReference>
<keyword evidence="5 12" id="KW-0812">Transmembrane</keyword>
<evidence type="ECO:0000313" key="15">
    <source>
        <dbReference type="EMBL" id="MBB6010858.1"/>
    </source>
</evidence>
<dbReference type="AlphaFoldDB" id="A0A7W9S0U7"/>
<feature type="binding site" evidence="12">
    <location>
        <position position="130"/>
    </location>
    <ligand>
        <name>Zn(2+)</name>
        <dbReference type="ChEBI" id="CHEBI:29105"/>
        <note>catalytic</note>
    </ligand>
</feature>
<comment type="subcellular location">
    <subcellularLocation>
        <location evidence="1 12">Cell membrane</location>
        <topology evidence="1 12">Multi-pass membrane protein</topology>
    </subcellularLocation>
</comment>
<feature type="transmembrane region" description="Helical" evidence="12">
    <location>
        <begin position="175"/>
        <end position="197"/>
    </location>
</feature>
<keyword evidence="16" id="KW-1185">Reference proteome</keyword>
<evidence type="ECO:0000256" key="3">
    <source>
        <dbReference type="ARBA" id="ARBA00022475"/>
    </source>
</evidence>
<keyword evidence="9 12" id="KW-1133">Transmembrane helix</keyword>
<evidence type="ECO:0000256" key="11">
    <source>
        <dbReference type="ARBA" id="ARBA00023136"/>
    </source>
</evidence>
<feature type="binding site" evidence="12">
    <location>
        <position position="134"/>
    </location>
    <ligand>
        <name>Zn(2+)</name>
        <dbReference type="ChEBI" id="CHEBI:29105"/>
        <note>catalytic</note>
    </ligand>
</feature>
<sequence>MNTMRTAMLLAAMTALFMGVGYLIGGSGGMTIAFVIAAATNLFSYWNADKMVLSMHHAVEVDERNAPEYYAIVRELASRAGLPMPRVYLIDNPQPNAFATGRNPENAAVAATTGLLQRLSPEEVAGVMAHELAHVQNRDTLTMTIVATLAGAISMLGNFALFFGGNRDNNNNPLGFIGVLVAMIVAPFAAMIVQMAVSRTREYAADRRGAEICGRPLWLASALDKIARNAERIHNPDAERNPATAHLFIINPLSGERMDNLFSTHPDTGNRIAALQAMANEWEGPASAPDMHRQPDPAPRSAPSRNAPQANADPGEGQSAGPWGGRQQNEAPSRQAKTKCSPKSNPWGRNPTGPKGPWS</sequence>
<evidence type="ECO:0000256" key="2">
    <source>
        <dbReference type="ARBA" id="ARBA00009779"/>
    </source>
</evidence>
<comment type="caution">
    <text evidence="15">The sequence shown here is derived from an EMBL/GenBank/DDBJ whole genome shotgun (WGS) entry which is preliminary data.</text>
</comment>
<evidence type="ECO:0000259" key="14">
    <source>
        <dbReference type="Pfam" id="PF01435"/>
    </source>
</evidence>
<keyword evidence="4 12" id="KW-0645">Protease</keyword>
<feature type="transmembrane region" description="Helical" evidence="12">
    <location>
        <begin position="30"/>
        <end position="48"/>
    </location>
</feature>
<evidence type="ECO:0000256" key="4">
    <source>
        <dbReference type="ARBA" id="ARBA00022670"/>
    </source>
</evidence>
<feature type="binding site" evidence="12">
    <location>
        <position position="202"/>
    </location>
    <ligand>
        <name>Zn(2+)</name>
        <dbReference type="ChEBI" id="CHEBI:29105"/>
        <note>catalytic</note>
    </ligand>
</feature>
<dbReference type="GO" id="GO:0004222">
    <property type="term" value="F:metalloendopeptidase activity"/>
    <property type="evidence" value="ECO:0007669"/>
    <property type="project" value="UniProtKB-UniRule"/>
</dbReference>
<dbReference type="GO" id="GO:0008270">
    <property type="term" value="F:zinc ion binding"/>
    <property type="evidence" value="ECO:0007669"/>
    <property type="project" value="UniProtKB-UniRule"/>
</dbReference>
<dbReference type="PANTHER" id="PTHR43221">
    <property type="entry name" value="PROTEASE HTPX"/>
    <property type="match status" value="1"/>
</dbReference>
<comment type="cofactor">
    <cofactor evidence="12">
        <name>Zn(2+)</name>
        <dbReference type="ChEBI" id="CHEBI:29105"/>
    </cofactor>
    <text evidence="12">Binds 1 zinc ion per subunit.</text>
</comment>
<dbReference type="HAMAP" id="MF_00188">
    <property type="entry name" value="Pept_M48_protease_HtpX"/>
    <property type="match status" value="1"/>
</dbReference>
<feature type="active site" evidence="12">
    <location>
        <position position="131"/>
    </location>
</feature>
<dbReference type="InterPro" id="IPR022919">
    <property type="entry name" value="Pept_M48_protease_HtpX"/>
</dbReference>
<dbReference type="EC" id="3.4.24.-" evidence="12"/>
<dbReference type="NCBIfam" id="NF002826">
    <property type="entry name" value="PRK03001.1"/>
    <property type="match status" value="1"/>
</dbReference>
<gene>
    <name evidence="12" type="primary">htpX</name>
    <name evidence="15" type="ORF">HNR59_000203</name>
</gene>
<comment type="similarity">
    <text evidence="2 12">Belongs to the peptidase M48B family.</text>
</comment>
<reference evidence="15 16" key="1">
    <citation type="submission" date="2020-08" db="EMBL/GenBank/DDBJ databases">
        <title>Genomic Encyclopedia of Type Strains, Phase IV (KMG-IV): sequencing the most valuable type-strain genomes for metagenomic binning, comparative biology and taxonomic classification.</title>
        <authorList>
            <person name="Goeker M."/>
        </authorList>
    </citation>
    <scope>NUCLEOTIDE SEQUENCE [LARGE SCALE GENOMIC DNA]</scope>
    <source>
        <strain evidence="15 16">DSM 11099</strain>
    </source>
</reference>
<feature type="transmembrane region" description="Helical" evidence="12">
    <location>
        <begin position="7"/>
        <end position="24"/>
    </location>
</feature>
<keyword evidence="7 12" id="KW-0378">Hydrolase</keyword>
<keyword evidence="10 12" id="KW-0482">Metalloprotease</keyword>
<dbReference type="CDD" id="cd07336">
    <property type="entry name" value="M48B_HtpX_like"/>
    <property type="match status" value="1"/>
</dbReference>
<keyword evidence="3 12" id="KW-1003">Cell membrane</keyword>
<dbReference type="GO" id="GO:0005886">
    <property type="term" value="C:plasma membrane"/>
    <property type="evidence" value="ECO:0007669"/>
    <property type="project" value="UniProtKB-SubCell"/>
</dbReference>
<dbReference type="Proteomes" id="UP000533306">
    <property type="component" value="Unassembled WGS sequence"/>
</dbReference>
<evidence type="ECO:0000256" key="13">
    <source>
        <dbReference type="SAM" id="MobiDB-lite"/>
    </source>
</evidence>
<dbReference type="Gene3D" id="3.30.2010.10">
    <property type="entry name" value="Metalloproteases ('zincins'), catalytic domain"/>
    <property type="match status" value="1"/>
</dbReference>
<dbReference type="GO" id="GO:0006508">
    <property type="term" value="P:proteolysis"/>
    <property type="evidence" value="ECO:0007669"/>
    <property type="project" value="UniProtKB-KW"/>
</dbReference>
<evidence type="ECO:0000256" key="9">
    <source>
        <dbReference type="ARBA" id="ARBA00022989"/>
    </source>
</evidence>
<keyword evidence="6 12" id="KW-0479">Metal-binding</keyword>